<evidence type="ECO:0000256" key="5">
    <source>
        <dbReference type="ARBA" id="ARBA00023163"/>
    </source>
</evidence>
<proteinExistence type="inferred from homology"/>
<evidence type="ECO:0000256" key="1">
    <source>
        <dbReference type="ARBA" id="ARBA00004123"/>
    </source>
</evidence>
<dbReference type="PANTHER" id="PTHR13742">
    <property type="entry name" value="RETINOBLASTOMA-ASSOCIATED PROTEIN RB -RELATED"/>
    <property type="match status" value="1"/>
</dbReference>
<dbReference type="GO" id="GO:2000134">
    <property type="term" value="P:negative regulation of G1/S transition of mitotic cell cycle"/>
    <property type="evidence" value="ECO:0007669"/>
    <property type="project" value="TreeGrafter"/>
</dbReference>
<comment type="caution">
    <text evidence="11">The sequence shown here is derived from an EMBL/GenBank/DDBJ whole genome shotgun (WGS) entry which is preliminary data.</text>
</comment>
<dbReference type="InterPro" id="IPR028309">
    <property type="entry name" value="RB_fam"/>
</dbReference>
<dbReference type="GO" id="GO:0000785">
    <property type="term" value="C:chromatin"/>
    <property type="evidence" value="ECO:0007669"/>
    <property type="project" value="TreeGrafter"/>
</dbReference>
<keyword evidence="12" id="KW-1185">Reference proteome</keyword>
<dbReference type="PANTHER" id="PTHR13742:SF17">
    <property type="entry name" value="RE32990P-RELATED"/>
    <property type="match status" value="1"/>
</dbReference>
<evidence type="ECO:0000313" key="12">
    <source>
        <dbReference type="Proteomes" id="UP001152888"/>
    </source>
</evidence>
<feature type="region of interest" description="Disordered" evidence="8">
    <location>
        <begin position="601"/>
        <end position="627"/>
    </location>
</feature>
<dbReference type="GO" id="GO:0000977">
    <property type="term" value="F:RNA polymerase II transcription regulatory region sequence-specific DNA binding"/>
    <property type="evidence" value="ECO:0007669"/>
    <property type="project" value="TreeGrafter"/>
</dbReference>
<dbReference type="InterPro" id="IPR036915">
    <property type="entry name" value="Cyclin-like_sf"/>
</dbReference>
<dbReference type="SMART" id="SM01367">
    <property type="entry name" value="DUF3452"/>
    <property type="match status" value="1"/>
</dbReference>
<dbReference type="GO" id="GO:0005667">
    <property type="term" value="C:transcription regulator complex"/>
    <property type="evidence" value="ECO:0007669"/>
    <property type="project" value="TreeGrafter"/>
</dbReference>
<dbReference type="Pfam" id="PF11934">
    <property type="entry name" value="DUF3452"/>
    <property type="match status" value="1"/>
</dbReference>
<dbReference type="SMART" id="SM01368">
    <property type="entry name" value="RB_A"/>
    <property type="match status" value="1"/>
</dbReference>
<dbReference type="GO" id="GO:0006357">
    <property type="term" value="P:regulation of transcription by RNA polymerase II"/>
    <property type="evidence" value="ECO:0007669"/>
    <property type="project" value="InterPro"/>
</dbReference>
<dbReference type="OrthoDB" id="844594at2759"/>
<dbReference type="Pfam" id="PF01857">
    <property type="entry name" value="RB_B"/>
    <property type="match status" value="1"/>
</dbReference>
<keyword evidence="6" id="KW-0539">Nucleus</keyword>
<evidence type="ECO:0000256" key="8">
    <source>
        <dbReference type="SAM" id="MobiDB-lite"/>
    </source>
</evidence>
<organism evidence="11 12">
    <name type="scientific">Acanthoscelides obtectus</name>
    <name type="common">Bean weevil</name>
    <name type="synonym">Bruchus obtectus</name>
    <dbReference type="NCBI Taxonomy" id="200917"/>
    <lineage>
        <taxon>Eukaryota</taxon>
        <taxon>Metazoa</taxon>
        <taxon>Ecdysozoa</taxon>
        <taxon>Arthropoda</taxon>
        <taxon>Hexapoda</taxon>
        <taxon>Insecta</taxon>
        <taxon>Pterygota</taxon>
        <taxon>Neoptera</taxon>
        <taxon>Endopterygota</taxon>
        <taxon>Coleoptera</taxon>
        <taxon>Polyphaga</taxon>
        <taxon>Cucujiformia</taxon>
        <taxon>Chrysomeloidea</taxon>
        <taxon>Chrysomelidae</taxon>
        <taxon>Bruchinae</taxon>
        <taxon>Bruchini</taxon>
        <taxon>Acanthoscelides</taxon>
    </lineage>
</organism>
<feature type="compositionally biased region" description="Polar residues" evidence="8">
    <location>
        <begin position="670"/>
        <end position="679"/>
    </location>
</feature>
<dbReference type="Gene3D" id="1.10.472.140">
    <property type="match status" value="1"/>
</dbReference>
<feature type="compositionally biased region" description="Low complexity" evidence="8">
    <location>
        <begin position="680"/>
        <end position="697"/>
    </location>
</feature>
<reference evidence="11" key="1">
    <citation type="submission" date="2022-03" db="EMBL/GenBank/DDBJ databases">
        <authorList>
            <person name="Sayadi A."/>
        </authorList>
    </citation>
    <scope>NUCLEOTIDE SEQUENCE</scope>
</reference>
<dbReference type="InterPro" id="IPR002720">
    <property type="entry name" value="RB_A"/>
</dbReference>
<dbReference type="InterPro" id="IPR024599">
    <property type="entry name" value="RB_N"/>
</dbReference>
<dbReference type="SUPFAM" id="SSF47954">
    <property type="entry name" value="Cyclin-like"/>
    <property type="match status" value="3"/>
</dbReference>
<dbReference type="Proteomes" id="UP001152888">
    <property type="component" value="Unassembled WGS sequence"/>
</dbReference>
<evidence type="ECO:0000259" key="10">
    <source>
        <dbReference type="SMART" id="SM01368"/>
    </source>
</evidence>
<evidence type="ECO:0000256" key="6">
    <source>
        <dbReference type="ARBA" id="ARBA00023242"/>
    </source>
</evidence>
<dbReference type="EMBL" id="CAKOFQ010006901">
    <property type="protein sequence ID" value="CAH1980858.1"/>
    <property type="molecule type" value="Genomic_DNA"/>
</dbReference>
<evidence type="ECO:0008006" key="13">
    <source>
        <dbReference type="Google" id="ProtNLM"/>
    </source>
</evidence>
<dbReference type="GO" id="GO:0030154">
    <property type="term" value="P:cell differentiation"/>
    <property type="evidence" value="ECO:0007669"/>
    <property type="project" value="TreeGrafter"/>
</dbReference>
<keyword evidence="3" id="KW-0678">Repressor</keyword>
<dbReference type="Gene3D" id="1.10.472.10">
    <property type="entry name" value="Cyclin-like"/>
    <property type="match status" value="2"/>
</dbReference>
<feature type="domain" description="Retinoblastoma-associated protein A-box" evidence="10">
    <location>
        <begin position="388"/>
        <end position="576"/>
    </location>
</feature>
<sequence>MVHSEEAEEQLHKKLLEISNKLNLDQKTTKATWENFYKINKNFVLEGDPLHWIGCAIYVASQTVETPTSLSTSASTVKSHGINITSLLRHSNLSFVQFFSNMLKWADMARMPEEFTNKIISMKNTFGVSHNTFKEYYPLFCRMFVPPSIQEFEQKQPRNRKQNFCYKPVQCNSSKIFEFTWNLFIMLKMENSQYSTDLVKSYHLLHCCLDLVFKNAFLAERRDLINPNFECLPPDWNSPLFRLPEEVPCTIPFMCKCSTTLTDAMHMKTYTMKSLMSTLVKIKVLQVESSDFAGLLNGDVFDMNFKNLTNAYESHLMNKGCIDERIFLAEYRRQLIEQQNLNILNIKASPYVAGENPSMDSPRAVAPRGSDSALINRGFSGPREGDTSPLSTDRITTQRITRLHNLINNRSPAPSETLMQLFESCDTDPLPKIQNILKTMGDTFINAYSQMCGEDEARNRLQIATTLFYKFIEVILKNEQSIRKDISGLVEKDLFYQCMFTCSLQVILFSYGSPYEFPWILDILDVQPIHFVKVIELIVRSKEPLSRELIQHLNRIEETVIESLAWRSESQLWDAVTASGQGVPKFEDTALPGHLMYNEKSNKAAQNSESPNNSMQSPSPSATDCFQSPINSKASRELFSSDLMQKTTHILIQDKDGGNKLIPVVDSEKNSVQNSVNSETAKTPSATSSPATPSAVPRRTGSLSIIFRKFYNLAGVRMEHLCSKLSLADTELKQKIWTVFEDSIRNSDLIKDRHLDQLLMCAIYMICRITKISVKFQDIMKFYREQPQCSSKVYRSVLFKRAYVQEDGTVVPEVRNDLINFYNSVYVDVMQKFAVKFRNSSQNNLLLSPLPAIKRDLVSASIQVVGNVFVKPLESPSTGSGQCVNYFFSRSPSKDLKDINRLVNNTRVTGKRLLVDCDSDIPANKRISNRKLQSLVEERRSQNSE</sequence>
<feature type="compositionally biased region" description="Low complexity" evidence="8">
    <location>
        <begin position="607"/>
        <end position="621"/>
    </location>
</feature>
<keyword evidence="4" id="KW-0805">Transcription regulation</keyword>
<gene>
    <name evidence="11" type="ORF">ACAOBT_LOCUS14205</name>
</gene>
<evidence type="ECO:0000256" key="7">
    <source>
        <dbReference type="ARBA" id="ARBA00023306"/>
    </source>
</evidence>
<evidence type="ECO:0000256" key="3">
    <source>
        <dbReference type="ARBA" id="ARBA00022491"/>
    </source>
</evidence>
<evidence type="ECO:0000259" key="9">
    <source>
        <dbReference type="SMART" id="SM01367"/>
    </source>
</evidence>
<dbReference type="GO" id="GO:0005634">
    <property type="term" value="C:nucleus"/>
    <property type="evidence" value="ECO:0007669"/>
    <property type="project" value="UniProtKB-SubCell"/>
</dbReference>
<keyword evidence="5" id="KW-0804">Transcription</keyword>
<dbReference type="InterPro" id="IPR002719">
    <property type="entry name" value="RB_B"/>
</dbReference>
<evidence type="ECO:0000256" key="4">
    <source>
        <dbReference type="ARBA" id="ARBA00023015"/>
    </source>
</evidence>
<name>A0A9P0KSI3_ACAOB</name>
<feature type="domain" description="Retinoblastoma-associated protein N-terminal" evidence="9">
    <location>
        <begin position="62"/>
        <end position="215"/>
    </location>
</feature>
<feature type="region of interest" description="Disordered" evidence="8">
    <location>
        <begin position="668"/>
        <end position="697"/>
    </location>
</feature>
<protein>
    <recommendedName>
        <fullName evidence="13">Retinoblastoma-like protein 1</fullName>
    </recommendedName>
</protein>
<comment type="subcellular location">
    <subcellularLocation>
        <location evidence="1">Nucleus</location>
    </subcellularLocation>
</comment>
<evidence type="ECO:0000313" key="11">
    <source>
        <dbReference type="EMBL" id="CAH1980858.1"/>
    </source>
</evidence>
<comment type="similarity">
    <text evidence="2">Belongs to the retinoblastoma protein (RB) family.</text>
</comment>
<keyword evidence="7" id="KW-0131">Cell cycle</keyword>
<dbReference type="Pfam" id="PF01858">
    <property type="entry name" value="RB_A"/>
    <property type="match status" value="1"/>
</dbReference>
<evidence type="ECO:0000256" key="2">
    <source>
        <dbReference type="ARBA" id="ARBA00009475"/>
    </source>
</evidence>
<accession>A0A9P0KSI3</accession>
<dbReference type="AlphaFoldDB" id="A0A9P0KSI3"/>